<evidence type="ECO:0000256" key="7">
    <source>
        <dbReference type="SAM" id="MobiDB-lite"/>
    </source>
</evidence>
<proteinExistence type="inferred from homology"/>
<feature type="transmembrane region" description="Helical" evidence="8">
    <location>
        <begin position="82"/>
        <end position="101"/>
    </location>
</feature>
<feature type="transmembrane region" description="Helical" evidence="8">
    <location>
        <begin position="158"/>
        <end position="178"/>
    </location>
</feature>
<feature type="transmembrane region" description="Helical" evidence="8">
    <location>
        <begin position="346"/>
        <end position="365"/>
    </location>
</feature>
<evidence type="ECO:0000256" key="8">
    <source>
        <dbReference type="SAM" id="Phobius"/>
    </source>
</evidence>
<evidence type="ECO:0000256" key="6">
    <source>
        <dbReference type="ARBA" id="ARBA00023136"/>
    </source>
</evidence>
<dbReference type="InterPro" id="IPR018383">
    <property type="entry name" value="UPF0324_pro"/>
</dbReference>
<dbReference type="EMBL" id="JBHSEN010000001">
    <property type="protein sequence ID" value="MFC4429469.1"/>
    <property type="molecule type" value="Genomic_DNA"/>
</dbReference>
<evidence type="ECO:0000313" key="10">
    <source>
        <dbReference type="Proteomes" id="UP001595965"/>
    </source>
</evidence>
<feature type="transmembrane region" description="Helical" evidence="8">
    <location>
        <begin position="377"/>
        <end position="397"/>
    </location>
</feature>
<feature type="region of interest" description="Disordered" evidence="7">
    <location>
        <begin position="1"/>
        <end position="32"/>
    </location>
</feature>
<feature type="transmembrane region" description="Helical" evidence="8">
    <location>
        <begin position="121"/>
        <end position="146"/>
    </location>
</feature>
<sequence length="399" mass="40077">MPLADSIRNRSVAPSPTPGDGGERGSAPVDRQETRRGFRWFPTPALPGLAVCLTGAGLAWGLVQLLPGSISPLLVAIPAGALWRNLAPVPAVLAPGVAIAAKKLLRTGIVLLGLQVSLTSVLDLGFGVLAVVVASVAVTFFGTLWIGARLGISPAQRLLIASGFSICGAAAVAGMDGVTKAKEEEVATAIALVVLFGTFMIPLVPFVGGLLGLPAETLGIWIGASTHEVAQVVAAGGAVGGGALAVAVTVKLARVLMLAPMAAGVSIHLRRQQRRAVTAGGLGMDGGSGTGSTVGPVVGPAASSRAAKQTAKRPPIVPLFVLGFVAAMILRTTGVLPEAVLDVVQILQTLLLSAAMFALGLGVHLKSLVRVGYRPVLLGLLSTVVILGISLGGIAALGL</sequence>
<evidence type="ECO:0000256" key="5">
    <source>
        <dbReference type="ARBA" id="ARBA00022989"/>
    </source>
</evidence>
<evidence type="ECO:0000256" key="1">
    <source>
        <dbReference type="ARBA" id="ARBA00004651"/>
    </source>
</evidence>
<accession>A0ABV8XV52</accession>
<keyword evidence="10" id="KW-1185">Reference proteome</keyword>
<evidence type="ECO:0000256" key="4">
    <source>
        <dbReference type="ARBA" id="ARBA00022692"/>
    </source>
</evidence>
<reference evidence="10" key="1">
    <citation type="journal article" date="2019" name="Int. J. Syst. Evol. Microbiol.">
        <title>The Global Catalogue of Microorganisms (GCM) 10K type strain sequencing project: providing services to taxonomists for standard genome sequencing and annotation.</title>
        <authorList>
            <consortium name="The Broad Institute Genomics Platform"/>
            <consortium name="The Broad Institute Genome Sequencing Center for Infectious Disease"/>
            <person name="Wu L."/>
            <person name="Ma J."/>
        </authorList>
    </citation>
    <scope>NUCLEOTIDE SEQUENCE [LARGE SCALE GENOMIC DNA]</scope>
    <source>
        <strain evidence="10">CGMCC 1.12125</strain>
    </source>
</reference>
<feature type="transmembrane region" description="Helical" evidence="8">
    <location>
        <begin position="232"/>
        <end position="253"/>
    </location>
</feature>
<protein>
    <submittedName>
        <fullName evidence="9">YeiH family protein</fullName>
    </submittedName>
</protein>
<comment type="subcellular location">
    <subcellularLocation>
        <location evidence="1">Cell membrane</location>
        <topology evidence="1">Multi-pass membrane protein</topology>
    </subcellularLocation>
</comment>
<comment type="similarity">
    <text evidence="2">Belongs to the UPF0324 family.</text>
</comment>
<feature type="transmembrane region" description="Helical" evidence="8">
    <location>
        <begin position="190"/>
        <end position="212"/>
    </location>
</feature>
<dbReference type="PANTHER" id="PTHR30106:SF2">
    <property type="entry name" value="UPF0324 INNER MEMBRANE PROTEIN YEIH"/>
    <property type="match status" value="1"/>
</dbReference>
<keyword evidence="3" id="KW-1003">Cell membrane</keyword>
<dbReference type="Pfam" id="PF03601">
    <property type="entry name" value="Cons_hypoth698"/>
    <property type="match status" value="2"/>
</dbReference>
<dbReference type="PANTHER" id="PTHR30106">
    <property type="entry name" value="INNER MEMBRANE PROTEIN YEIH-RELATED"/>
    <property type="match status" value="1"/>
</dbReference>
<gene>
    <name evidence="9" type="ORF">ACFO0K_07230</name>
</gene>
<evidence type="ECO:0000313" key="9">
    <source>
        <dbReference type="EMBL" id="MFC4429469.1"/>
    </source>
</evidence>
<feature type="transmembrane region" description="Helical" evidence="8">
    <location>
        <begin position="315"/>
        <end position="334"/>
    </location>
</feature>
<name>A0ABV8XV52_9MICC</name>
<evidence type="ECO:0000256" key="2">
    <source>
        <dbReference type="ARBA" id="ARBA00007977"/>
    </source>
</evidence>
<comment type="caution">
    <text evidence="9">The sequence shown here is derived from an EMBL/GenBank/DDBJ whole genome shotgun (WGS) entry which is preliminary data.</text>
</comment>
<keyword evidence="6 8" id="KW-0472">Membrane</keyword>
<organism evidence="9 10">
    <name type="scientific">Citricoccus alkalitolerans</name>
    <dbReference type="NCBI Taxonomy" id="246603"/>
    <lineage>
        <taxon>Bacteria</taxon>
        <taxon>Bacillati</taxon>
        <taxon>Actinomycetota</taxon>
        <taxon>Actinomycetes</taxon>
        <taxon>Micrococcales</taxon>
        <taxon>Micrococcaceae</taxon>
        <taxon>Citricoccus</taxon>
    </lineage>
</organism>
<dbReference type="RefSeq" id="WP_344228344.1">
    <property type="nucleotide sequence ID" value="NZ_BAAALH010000002.1"/>
</dbReference>
<evidence type="ECO:0000256" key="3">
    <source>
        <dbReference type="ARBA" id="ARBA00022475"/>
    </source>
</evidence>
<feature type="transmembrane region" description="Helical" evidence="8">
    <location>
        <begin position="40"/>
        <end position="62"/>
    </location>
</feature>
<keyword evidence="5 8" id="KW-1133">Transmembrane helix</keyword>
<dbReference type="Proteomes" id="UP001595965">
    <property type="component" value="Unassembled WGS sequence"/>
</dbReference>
<keyword evidence="4 8" id="KW-0812">Transmembrane</keyword>